<name>A0ACB9RMS0_9MYRT</name>
<protein>
    <submittedName>
        <fullName evidence="1">Uncharacterized protein</fullName>
    </submittedName>
</protein>
<comment type="caution">
    <text evidence="1">The sequence shown here is derived from an EMBL/GenBank/DDBJ whole genome shotgun (WGS) entry which is preliminary data.</text>
</comment>
<evidence type="ECO:0000313" key="1">
    <source>
        <dbReference type="EMBL" id="KAI4378904.1"/>
    </source>
</evidence>
<sequence length="279" mass="31906">MLVQYLFDSLKYTTAMKCGHTMHRKCLGEMLKRDKYCCPICSRSVIDISRSRKRLDEEIEATVMPDDYRYKKVWILCNDCSDTTEVYFHIIGMGRSPLLKAVRALREYIRSIEEGSAWPRERTLEELAHVLLQYYMRNRPGVCRTAEGSSTEDDEEGSTTEDDEEGSSTEDSSTEDDEEGSSTEEDVEDSSTEDEEEGSSTEEEEEGSSTEDEEDEEEEDEDGTSTEDEDGTCTEEDQDEDDSSDGEYRSAWEEEEAFLHILCRLFISNHAVHGRGLLV</sequence>
<accession>A0ACB9RMS0</accession>
<proteinExistence type="predicted"/>
<gene>
    <name evidence="1" type="ORF">MLD38_016323</name>
</gene>
<reference evidence="2" key="1">
    <citation type="journal article" date="2023" name="Front. Plant Sci.">
        <title>Chromosomal-level genome assembly of Melastoma candidum provides insights into trichome evolution.</title>
        <authorList>
            <person name="Zhong Y."/>
            <person name="Wu W."/>
            <person name="Sun C."/>
            <person name="Zou P."/>
            <person name="Liu Y."/>
            <person name="Dai S."/>
            <person name="Zhou R."/>
        </authorList>
    </citation>
    <scope>NUCLEOTIDE SEQUENCE [LARGE SCALE GENOMIC DNA]</scope>
</reference>
<organism evidence="1 2">
    <name type="scientific">Melastoma candidum</name>
    <dbReference type="NCBI Taxonomy" id="119954"/>
    <lineage>
        <taxon>Eukaryota</taxon>
        <taxon>Viridiplantae</taxon>
        <taxon>Streptophyta</taxon>
        <taxon>Embryophyta</taxon>
        <taxon>Tracheophyta</taxon>
        <taxon>Spermatophyta</taxon>
        <taxon>Magnoliopsida</taxon>
        <taxon>eudicotyledons</taxon>
        <taxon>Gunneridae</taxon>
        <taxon>Pentapetalae</taxon>
        <taxon>rosids</taxon>
        <taxon>malvids</taxon>
        <taxon>Myrtales</taxon>
        <taxon>Melastomataceae</taxon>
        <taxon>Melastomatoideae</taxon>
        <taxon>Melastomateae</taxon>
        <taxon>Melastoma</taxon>
    </lineage>
</organism>
<dbReference type="Proteomes" id="UP001057402">
    <property type="component" value="Chromosome 4"/>
</dbReference>
<evidence type="ECO:0000313" key="2">
    <source>
        <dbReference type="Proteomes" id="UP001057402"/>
    </source>
</evidence>
<dbReference type="EMBL" id="CM042883">
    <property type="protein sequence ID" value="KAI4378904.1"/>
    <property type="molecule type" value="Genomic_DNA"/>
</dbReference>
<keyword evidence="2" id="KW-1185">Reference proteome</keyword>